<gene>
    <name evidence="1" type="ORF">PYCCODRAFT_5517</name>
</gene>
<organism evidence="1 2">
    <name type="scientific">Trametes coccinea (strain BRFM310)</name>
    <name type="common">Pycnoporus coccineus</name>
    <dbReference type="NCBI Taxonomy" id="1353009"/>
    <lineage>
        <taxon>Eukaryota</taxon>
        <taxon>Fungi</taxon>
        <taxon>Dikarya</taxon>
        <taxon>Basidiomycota</taxon>
        <taxon>Agaricomycotina</taxon>
        <taxon>Agaricomycetes</taxon>
        <taxon>Polyporales</taxon>
        <taxon>Polyporaceae</taxon>
        <taxon>Trametes</taxon>
    </lineage>
</organism>
<dbReference type="EMBL" id="KZ084086">
    <property type="protein sequence ID" value="OSD08261.1"/>
    <property type="molecule type" value="Genomic_DNA"/>
</dbReference>
<accession>A0A1Y2J719</accession>
<proteinExistence type="predicted"/>
<keyword evidence="2" id="KW-1185">Reference proteome</keyword>
<evidence type="ECO:0000313" key="2">
    <source>
        <dbReference type="Proteomes" id="UP000193067"/>
    </source>
</evidence>
<sequence>MGVRAYVLARDRNARAVHGDENGGARGAQKWVRRTSTKGGVVYDCESRPTRETSRVAPNRMHARVPYHANVQHERIQTLGGRSVTSRHIAPDWCVLRFLLDAAGNAARDLHLRDDLIQNTDGVDRIHTVTEPERPSLLRMFAAMLHVIFVHDTAYCCINTARRAEASRTAARLDSRAARAPRWVLPSCRRRTDDACAPGEAAATGGGTYLHVALSPARLACVLVLASKRLTKAKASDGRIIVTCHRLAIFDGLGRQCVMHRESRWCSTDRARCERVGGTRVHLDRTAKRVAALIAGGGNAGCLLPWWRGAPHSLVCFRVQCAEARRDRRRSMSNANGHDIGRASSQSGVCVLYVSECIFVARPRL</sequence>
<dbReference type="Proteomes" id="UP000193067">
    <property type="component" value="Unassembled WGS sequence"/>
</dbReference>
<dbReference type="OrthoDB" id="10667204at2759"/>
<reference evidence="1 2" key="1">
    <citation type="journal article" date="2015" name="Biotechnol. Biofuels">
        <title>Enhanced degradation of softwood versus hardwood by the white-rot fungus Pycnoporus coccineus.</title>
        <authorList>
            <person name="Couturier M."/>
            <person name="Navarro D."/>
            <person name="Chevret D."/>
            <person name="Henrissat B."/>
            <person name="Piumi F."/>
            <person name="Ruiz-Duenas F.J."/>
            <person name="Martinez A.T."/>
            <person name="Grigoriev I.V."/>
            <person name="Riley R."/>
            <person name="Lipzen A."/>
            <person name="Berrin J.G."/>
            <person name="Master E.R."/>
            <person name="Rosso M.N."/>
        </authorList>
    </citation>
    <scope>NUCLEOTIDE SEQUENCE [LARGE SCALE GENOMIC DNA]</scope>
    <source>
        <strain evidence="1 2">BRFM310</strain>
    </source>
</reference>
<evidence type="ECO:0000313" key="1">
    <source>
        <dbReference type="EMBL" id="OSD08261.1"/>
    </source>
</evidence>
<protein>
    <submittedName>
        <fullName evidence="1">Uncharacterized protein</fullName>
    </submittedName>
</protein>
<name>A0A1Y2J719_TRAC3</name>
<dbReference type="AlphaFoldDB" id="A0A1Y2J719"/>